<keyword evidence="4" id="KW-1185">Reference proteome</keyword>
<feature type="compositionally biased region" description="Polar residues" evidence="1">
    <location>
        <begin position="30"/>
        <end position="47"/>
    </location>
</feature>
<dbReference type="AlphaFoldDB" id="B0W7S9"/>
<dbReference type="VEuPathDB" id="VectorBase:CPIJ003175"/>
<feature type="compositionally biased region" description="Polar residues" evidence="1">
    <location>
        <begin position="91"/>
        <end position="100"/>
    </location>
</feature>
<accession>B0W7S9</accession>
<reference evidence="3" key="2">
    <citation type="submission" date="2021-02" db="UniProtKB">
        <authorList>
            <consortium name="EnsemblMetazoa"/>
        </authorList>
    </citation>
    <scope>IDENTIFICATION</scope>
    <source>
        <strain evidence="3">JHB</strain>
    </source>
</reference>
<dbReference type="InParanoid" id="B0W7S9"/>
<evidence type="ECO:0000313" key="2">
    <source>
        <dbReference type="EMBL" id="EDS38223.1"/>
    </source>
</evidence>
<reference evidence="2" key="1">
    <citation type="submission" date="2007-03" db="EMBL/GenBank/DDBJ databases">
        <title>Annotation of Culex pipiens quinquefasciatus.</title>
        <authorList>
            <consortium name="The Broad Institute Genome Sequencing Platform"/>
            <person name="Atkinson P.W."/>
            <person name="Hemingway J."/>
            <person name="Christensen B.M."/>
            <person name="Higgs S."/>
            <person name="Kodira C."/>
            <person name="Hannick L."/>
            <person name="Megy K."/>
            <person name="O'Leary S."/>
            <person name="Pearson M."/>
            <person name="Haas B.J."/>
            <person name="Mauceli E."/>
            <person name="Wortman J.R."/>
            <person name="Lee N.H."/>
            <person name="Guigo R."/>
            <person name="Stanke M."/>
            <person name="Alvarado L."/>
            <person name="Amedeo P."/>
            <person name="Antoine C.H."/>
            <person name="Arensburger P."/>
            <person name="Bidwell S.L."/>
            <person name="Crawford M."/>
            <person name="Camaro F."/>
            <person name="Devon K."/>
            <person name="Engels R."/>
            <person name="Hammond M."/>
            <person name="Howarth C."/>
            <person name="Koehrsen M."/>
            <person name="Lawson D."/>
            <person name="Montgomery P."/>
            <person name="Nene V."/>
            <person name="Nusbaum C."/>
            <person name="Puiu D."/>
            <person name="Romero-Severson J."/>
            <person name="Severson D.W."/>
            <person name="Shumway M."/>
            <person name="Sisk P."/>
            <person name="Stolte C."/>
            <person name="Zeng Q."/>
            <person name="Eisenstadt E."/>
            <person name="Fraser-Liggett C."/>
            <person name="Strausberg R."/>
            <person name="Galagan J."/>
            <person name="Birren B."/>
            <person name="Collins F.H."/>
        </authorList>
    </citation>
    <scope>NUCLEOTIDE SEQUENCE [LARGE SCALE GENOMIC DNA]</scope>
    <source>
        <strain evidence="2">JHB</strain>
    </source>
</reference>
<feature type="compositionally biased region" description="Polar residues" evidence="1">
    <location>
        <begin position="1"/>
        <end position="11"/>
    </location>
</feature>
<sequence>MNNLNTPTASKKTPFRRLGLTRSLKKPETESPNTSTPSKVAPSTSEPITPRPRPIKGMRSPDEDDDSDTEMVTIPALLSSSIMQEEVPVSSPITPATSSAGRRMSTAKRTRLSLSQSWKEKIVRKKELNIKRRKILQEVEHSSDSEMPVETVVELPVLETKEATDAKISSTKQKIAEIEATITVWQQGCVQALNDLQQLQGVESMESLLAMLQIPHDLVDFDSENQEFLDPD</sequence>
<evidence type="ECO:0000256" key="1">
    <source>
        <dbReference type="SAM" id="MobiDB-lite"/>
    </source>
</evidence>
<name>B0W7S9_CULQU</name>
<feature type="region of interest" description="Disordered" evidence="1">
    <location>
        <begin position="1"/>
        <end position="111"/>
    </location>
</feature>
<dbReference type="KEGG" id="cqu:CpipJ_CPIJ003175"/>
<dbReference type="HOGENOM" id="CLU_1195881_0_0_1"/>
<evidence type="ECO:0000313" key="4">
    <source>
        <dbReference type="Proteomes" id="UP000002320"/>
    </source>
</evidence>
<proteinExistence type="predicted"/>
<protein>
    <submittedName>
        <fullName evidence="2 3">Uncharacterized protein</fullName>
    </submittedName>
</protein>
<dbReference type="Proteomes" id="UP000002320">
    <property type="component" value="Unassembled WGS sequence"/>
</dbReference>
<dbReference type="EnsemblMetazoa" id="CPIJ003175-RA">
    <property type="protein sequence ID" value="CPIJ003175-PA"/>
    <property type="gene ID" value="CPIJ003175"/>
</dbReference>
<dbReference type="EMBL" id="DS231855">
    <property type="protein sequence ID" value="EDS38223.1"/>
    <property type="molecule type" value="Genomic_DNA"/>
</dbReference>
<organism>
    <name type="scientific">Culex quinquefasciatus</name>
    <name type="common">Southern house mosquito</name>
    <name type="synonym">Culex pungens</name>
    <dbReference type="NCBI Taxonomy" id="7176"/>
    <lineage>
        <taxon>Eukaryota</taxon>
        <taxon>Metazoa</taxon>
        <taxon>Ecdysozoa</taxon>
        <taxon>Arthropoda</taxon>
        <taxon>Hexapoda</taxon>
        <taxon>Insecta</taxon>
        <taxon>Pterygota</taxon>
        <taxon>Neoptera</taxon>
        <taxon>Endopterygota</taxon>
        <taxon>Diptera</taxon>
        <taxon>Nematocera</taxon>
        <taxon>Culicoidea</taxon>
        <taxon>Culicidae</taxon>
        <taxon>Culicinae</taxon>
        <taxon>Culicini</taxon>
        <taxon>Culex</taxon>
        <taxon>Culex</taxon>
    </lineage>
</organism>
<dbReference type="eggNOG" id="ENOG502T8V5">
    <property type="taxonomic scope" value="Eukaryota"/>
</dbReference>
<evidence type="ECO:0000313" key="3">
    <source>
        <dbReference type="EnsemblMetazoa" id="CPIJ003175-PA"/>
    </source>
</evidence>
<gene>
    <name evidence="3" type="primary">6034448</name>
    <name evidence="2" type="ORF">CpipJ_CPIJ003175</name>
</gene>
<dbReference type="OMA" id="EATITVW"/>